<protein>
    <submittedName>
        <fullName evidence="1">Uncharacterized protein</fullName>
    </submittedName>
</protein>
<accession>A0A2U1NU75</accession>
<dbReference type="AlphaFoldDB" id="A0A2U1NU75"/>
<keyword evidence="2" id="KW-1185">Reference proteome</keyword>
<evidence type="ECO:0000313" key="2">
    <source>
        <dbReference type="Proteomes" id="UP000245207"/>
    </source>
</evidence>
<proteinExistence type="predicted"/>
<evidence type="ECO:0000313" key="1">
    <source>
        <dbReference type="EMBL" id="PWA77056.1"/>
    </source>
</evidence>
<dbReference type="OrthoDB" id="1936617at2759"/>
<organism evidence="1 2">
    <name type="scientific">Artemisia annua</name>
    <name type="common">Sweet wormwood</name>
    <dbReference type="NCBI Taxonomy" id="35608"/>
    <lineage>
        <taxon>Eukaryota</taxon>
        <taxon>Viridiplantae</taxon>
        <taxon>Streptophyta</taxon>
        <taxon>Embryophyta</taxon>
        <taxon>Tracheophyta</taxon>
        <taxon>Spermatophyta</taxon>
        <taxon>Magnoliopsida</taxon>
        <taxon>eudicotyledons</taxon>
        <taxon>Gunneridae</taxon>
        <taxon>Pentapetalae</taxon>
        <taxon>asterids</taxon>
        <taxon>campanulids</taxon>
        <taxon>Asterales</taxon>
        <taxon>Asteraceae</taxon>
        <taxon>Asteroideae</taxon>
        <taxon>Anthemideae</taxon>
        <taxon>Artemisiinae</taxon>
        <taxon>Artemisia</taxon>
    </lineage>
</organism>
<reference evidence="1 2" key="1">
    <citation type="journal article" date="2018" name="Mol. Plant">
        <title>The genome of Artemisia annua provides insight into the evolution of Asteraceae family and artemisinin biosynthesis.</title>
        <authorList>
            <person name="Shen Q."/>
            <person name="Zhang L."/>
            <person name="Liao Z."/>
            <person name="Wang S."/>
            <person name="Yan T."/>
            <person name="Shi P."/>
            <person name="Liu M."/>
            <person name="Fu X."/>
            <person name="Pan Q."/>
            <person name="Wang Y."/>
            <person name="Lv Z."/>
            <person name="Lu X."/>
            <person name="Zhang F."/>
            <person name="Jiang W."/>
            <person name="Ma Y."/>
            <person name="Chen M."/>
            <person name="Hao X."/>
            <person name="Li L."/>
            <person name="Tang Y."/>
            <person name="Lv G."/>
            <person name="Zhou Y."/>
            <person name="Sun X."/>
            <person name="Brodelius P.E."/>
            <person name="Rose J.K.C."/>
            <person name="Tang K."/>
        </authorList>
    </citation>
    <scope>NUCLEOTIDE SEQUENCE [LARGE SCALE GENOMIC DNA]</scope>
    <source>
        <strain evidence="2">cv. Huhao1</strain>
        <tissue evidence="1">Leaf</tissue>
    </source>
</reference>
<dbReference type="PANTHER" id="PTHR35478">
    <property type="entry name" value="ZINC FINGER FYVE DOMAIN PROTEIN"/>
    <property type="match status" value="1"/>
</dbReference>
<sequence>MTLETSADQTSSFKSEIFTCMRDMNYYARISGLHVLECVMDVALAAVKREHLEEASNILSLYPQLQPLVAVMGCDVLPGKTDIRRKLLQLLWTSKSQILWLEESSFSDNKSDEVLFYVVPDIRFEDAIELFSMQPITSNLAAWKSKQSKIWCSSFKLNNPSFVDEEAIGSVEKPGTGAKILHGIDVLERYLNKLNWVLTRSICPKILSLP</sequence>
<gene>
    <name evidence="1" type="ORF">CTI12_AA228630</name>
</gene>
<dbReference type="STRING" id="35608.A0A2U1NU75"/>
<dbReference type="EMBL" id="PKPP01002183">
    <property type="protein sequence ID" value="PWA77056.1"/>
    <property type="molecule type" value="Genomic_DNA"/>
</dbReference>
<dbReference type="Proteomes" id="UP000245207">
    <property type="component" value="Unassembled WGS sequence"/>
</dbReference>
<name>A0A2U1NU75_ARTAN</name>
<dbReference type="PANTHER" id="PTHR35478:SF1">
    <property type="entry name" value="ZINC FINGER FYVE DOMAIN-CONTAINING PROTEIN 26"/>
    <property type="match status" value="1"/>
</dbReference>
<comment type="caution">
    <text evidence="1">The sequence shown here is derived from an EMBL/GenBank/DDBJ whole genome shotgun (WGS) entry which is preliminary data.</text>
</comment>